<keyword evidence="2" id="KW-0004">4Fe-4S</keyword>
<keyword evidence="4" id="KW-0479">Metal-binding</keyword>
<dbReference type="GO" id="GO:0044689">
    <property type="term" value="F:7,8-didemethyl-8-hydroxy-5-deazariboflavin synthase activity"/>
    <property type="evidence" value="ECO:0007669"/>
    <property type="project" value="TreeGrafter"/>
</dbReference>
<evidence type="ECO:0000256" key="2">
    <source>
        <dbReference type="ARBA" id="ARBA00022485"/>
    </source>
</evidence>
<dbReference type="AlphaFoldDB" id="A0A916SYG0"/>
<evidence type="ECO:0000256" key="5">
    <source>
        <dbReference type="ARBA" id="ARBA00023004"/>
    </source>
</evidence>
<proteinExistence type="predicted"/>
<accession>A0A916SYG0</accession>
<comment type="cofactor">
    <cofactor evidence="1">
        <name>[4Fe-4S] cluster</name>
        <dbReference type="ChEBI" id="CHEBI:49883"/>
    </cofactor>
</comment>
<dbReference type="InterPro" id="IPR007197">
    <property type="entry name" value="rSAM"/>
</dbReference>
<dbReference type="InterPro" id="IPR058240">
    <property type="entry name" value="rSAM_sf"/>
</dbReference>
<keyword evidence="6" id="KW-0411">Iron-sulfur</keyword>
<comment type="caution">
    <text evidence="9">The sequence shown here is derived from an EMBL/GenBank/DDBJ whole genome shotgun (WGS) entry which is preliminary data.</text>
</comment>
<dbReference type="InterPro" id="IPR013785">
    <property type="entry name" value="Aldolase_TIM"/>
</dbReference>
<keyword evidence="10" id="KW-1185">Reference proteome</keyword>
<reference evidence="9" key="1">
    <citation type="journal article" date="2014" name="Int. J. Syst. Evol. Microbiol.">
        <title>Complete genome sequence of Corynebacterium casei LMG S-19264T (=DSM 44701T), isolated from a smear-ripened cheese.</title>
        <authorList>
            <consortium name="US DOE Joint Genome Institute (JGI-PGF)"/>
            <person name="Walter F."/>
            <person name="Albersmeier A."/>
            <person name="Kalinowski J."/>
            <person name="Ruckert C."/>
        </authorList>
    </citation>
    <scope>NUCLEOTIDE SEQUENCE</scope>
    <source>
        <strain evidence="9">CGMCC 1.12827</strain>
    </source>
</reference>
<dbReference type="PANTHER" id="PTHR43076:SF1">
    <property type="entry name" value="LIPOYL SYNTHASE 2"/>
    <property type="match status" value="1"/>
</dbReference>
<evidence type="ECO:0000256" key="1">
    <source>
        <dbReference type="ARBA" id="ARBA00001966"/>
    </source>
</evidence>
<feature type="domain" description="Radical SAM core" evidence="8">
    <location>
        <begin position="93"/>
        <end position="329"/>
    </location>
</feature>
<dbReference type="PROSITE" id="PS51918">
    <property type="entry name" value="RADICAL_SAM"/>
    <property type="match status" value="1"/>
</dbReference>
<feature type="region of interest" description="Disordered" evidence="7">
    <location>
        <begin position="398"/>
        <end position="418"/>
    </location>
</feature>
<feature type="compositionally biased region" description="Basic and acidic residues" evidence="7">
    <location>
        <begin position="402"/>
        <end position="412"/>
    </location>
</feature>
<dbReference type="PIRSF" id="PIRSF004762">
    <property type="entry name" value="CHP00423"/>
    <property type="match status" value="1"/>
</dbReference>
<sequence>MIGEFGDGGLTPSPAVTVAEGMWFALVTVVRTSRWTRIDYSRDMISRSWAADVTAPVTTVREALDRLRVQGSSALADDDWVALLGSQGDELDELAHLADRARAQVTGETLTYVVNRNLDTPVLAARLDAGVRPGIDELVAEADALGATEICVQGPLPDDAPADGHLRIIEAIAAAAPRIHIHAYRPAEIRDAAARQGRTVEQFLTAARAAGLASVPGTAAQILDDDLRDVLAGGRAALTSAEWIETIETAHRVGLTSTATMVYGHLETPAQVVAHLRTLVDIQSRTGGFTELILMPMVETNTPPAVAPLAKRRPGVRETRAVHAVARLLTAGSFDHLQVAWTKIDPATARAVLAGGADDIGGLLLDGDLMPAAGVEAGYVLTVADIAAIAADLGRAPAQRTTRYEPVDDHRSPVRTGS</sequence>
<dbReference type="GO" id="GO:0051539">
    <property type="term" value="F:4 iron, 4 sulfur cluster binding"/>
    <property type="evidence" value="ECO:0007669"/>
    <property type="project" value="UniProtKB-KW"/>
</dbReference>
<dbReference type="InterPro" id="IPR034405">
    <property type="entry name" value="F420"/>
</dbReference>
<dbReference type="GO" id="GO:0046872">
    <property type="term" value="F:metal ion binding"/>
    <property type="evidence" value="ECO:0007669"/>
    <property type="project" value="UniProtKB-KW"/>
</dbReference>
<evidence type="ECO:0000313" key="10">
    <source>
        <dbReference type="Proteomes" id="UP000621454"/>
    </source>
</evidence>
<evidence type="ECO:0000313" key="9">
    <source>
        <dbReference type="EMBL" id="GGB23582.1"/>
    </source>
</evidence>
<dbReference type="EMBL" id="BMGC01000004">
    <property type="protein sequence ID" value="GGB23582.1"/>
    <property type="molecule type" value="Genomic_DNA"/>
</dbReference>
<reference evidence="9" key="2">
    <citation type="submission" date="2020-09" db="EMBL/GenBank/DDBJ databases">
        <authorList>
            <person name="Sun Q."/>
            <person name="Zhou Y."/>
        </authorList>
    </citation>
    <scope>NUCLEOTIDE SEQUENCE</scope>
    <source>
        <strain evidence="9">CGMCC 1.12827</strain>
    </source>
</reference>
<dbReference type="PANTHER" id="PTHR43076">
    <property type="entry name" value="FO SYNTHASE (COFH)"/>
    <property type="match status" value="1"/>
</dbReference>
<evidence type="ECO:0000259" key="8">
    <source>
        <dbReference type="PROSITE" id="PS51918"/>
    </source>
</evidence>
<protein>
    <recommendedName>
        <fullName evidence="8">Radical SAM core domain-containing protein</fullName>
    </recommendedName>
</protein>
<evidence type="ECO:0000256" key="3">
    <source>
        <dbReference type="ARBA" id="ARBA00022691"/>
    </source>
</evidence>
<gene>
    <name evidence="9" type="ORF">GCM10011489_09830</name>
</gene>
<organism evidence="9 10">
    <name type="scientific">Gordonia jinhuaensis</name>
    <dbReference type="NCBI Taxonomy" id="1517702"/>
    <lineage>
        <taxon>Bacteria</taxon>
        <taxon>Bacillati</taxon>
        <taxon>Actinomycetota</taxon>
        <taxon>Actinomycetes</taxon>
        <taxon>Mycobacteriales</taxon>
        <taxon>Gordoniaceae</taxon>
        <taxon>Gordonia</taxon>
    </lineage>
</organism>
<name>A0A916SYG0_9ACTN</name>
<dbReference type="SUPFAM" id="SSF102114">
    <property type="entry name" value="Radical SAM enzymes"/>
    <property type="match status" value="1"/>
</dbReference>
<evidence type="ECO:0000256" key="4">
    <source>
        <dbReference type="ARBA" id="ARBA00022723"/>
    </source>
</evidence>
<keyword evidence="5" id="KW-0408">Iron</keyword>
<evidence type="ECO:0000256" key="7">
    <source>
        <dbReference type="SAM" id="MobiDB-lite"/>
    </source>
</evidence>
<dbReference type="Gene3D" id="3.20.20.70">
    <property type="entry name" value="Aldolase class I"/>
    <property type="match status" value="1"/>
</dbReference>
<evidence type="ECO:0000256" key="6">
    <source>
        <dbReference type="ARBA" id="ARBA00023014"/>
    </source>
</evidence>
<keyword evidence="3" id="KW-0949">S-adenosyl-L-methionine</keyword>
<dbReference type="Proteomes" id="UP000621454">
    <property type="component" value="Unassembled WGS sequence"/>
</dbReference>